<keyword evidence="1" id="KW-0732">Signal</keyword>
<proteinExistence type="predicted"/>
<reference evidence="2" key="1">
    <citation type="submission" date="2016-04" db="EMBL/GenBank/DDBJ databases">
        <authorList>
            <person name="Evans L.H."/>
            <person name="Alamgir A."/>
            <person name="Owens N."/>
            <person name="Weber N.D."/>
            <person name="Virtaneva K."/>
            <person name="Barbian K."/>
            <person name="Babar A."/>
            <person name="Rosenke K."/>
        </authorList>
    </citation>
    <scope>NUCLEOTIDE SEQUENCE</scope>
    <source>
        <strain evidence="2">86</strain>
    </source>
</reference>
<dbReference type="EMBL" id="FLUO01000003">
    <property type="protein sequence ID" value="SBW12717.1"/>
    <property type="molecule type" value="Genomic_DNA"/>
</dbReference>
<organism evidence="2">
    <name type="scientific">uncultured Alphaproteobacteria bacterium</name>
    <dbReference type="NCBI Taxonomy" id="91750"/>
    <lineage>
        <taxon>Bacteria</taxon>
        <taxon>Pseudomonadati</taxon>
        <taxon>Pseudomonadota</taxon>
        <taxon>Alphaproteobacteria</taxon>
        <taxon>environmental samples</taxon>
    </lineage>
</organism>
<name>A0A212KM23_9PROT</name>
<protein>
    <submittedName>
        <fullName evidence="2">Uncharacterized protein</fullName>
    </submittedName>
</protein>
<evidence type="ECO:0000313" key="2">
    <source>
        <dbReference type="EMBL" id="SBW12717.1"/>
    </source>
</evidence>
<sequence>MLSLAKLALVAVVVLAVAAFARQARAHRARAAARRAPTRGKAVADLVRCPRCGVHHAAGDGHVCDESTRRKS</sequence>
<feature type="signal peptide" evidence="1">
    <location>
        <begin position="1"/>
        <end position="26"/>
    </location>
</feature>
<gene>
    <name evidence="2" type="ORF">KL86APRO_30208</name>
</gene>
<accession>A0A212KM23</accession>
<evidence type="ECO:0000256" key="1">
    <source>
        <dbReference type="SAM" id="SignalP"/>
    </source>
</evidence>
<feature type="chain" id="PRO_5012871826" evidence="1">
    <location>
        <begin position="27"/>
        <end position="72"/>
    </location>
</feature>
<dbReference type="AlphaFoldDB" id="A0A212KM23"/>